<feature type="transmembrane region" description="Helical" evidence="5">
    <location>
        <begin position="207"/>
        <end position="225"/>
    </location>
</feature>
<feature type="transmembrane region" description="Helical" evidence="5">
    <location>
        <begin position="316"/>
        <end position="337"/>
    </location>
</feature>
<dbReference type="Gene3D" id="1.20.1250.20">
    <property type="entry name" value="MFS general substrate transporter like domains"/>
    <property type="match status" value="1"/>
</dbReference>
<dbReference type="SUPFAM" id="SSF103473">
    <property type="entry name" value="MFS general substrate transporter"/>
    <property type="match status" value="1"/>
</dbReference>
<keyword evidence="3 5" id="KW-1133">Transmembrane helix</keyword>
<dbReference type="GO" id="GO:0016020">
    <property type="term" value="C:membrane"/>
    <property type="evidence" value="ECO:0007669"/>
    <property type="project" value="UniProtKB-SubCell"/>
</dbReference>
<feature type="transmembrane region" description="Helical" evidence="5">
    <location>
        <begin position="115"/>
        <end position="136"/>
    </location>
</feature>
<evidence type="ECO:0000313" key="8">
    <source>
        <dbReference type="Proteomes" id="UP000494256"/>
    </source>
</evidence>
<feature type="transmembrane region" description="Helical" evidence="5">
    <location>
        <begin position="349"/>
        <end position="370"/>
    </location>
</feature>
<protein>
    <recommendedName>
        <fullName evidence="6">Major facilitator superfamily (MFS) profile domain-containing protein</fullName>
    </recommendedName>
</protein>
<dbReference type="AlphaFoldDB" id="A0A8S1A2S8"/>
<feature type="transmembrane region" description="Helical" evidence="5">
    <location>
        <begin position="173"/>
        <end position="195"/>
    </location>
</feature>
<feature type="transmembrane region" description="Helical" evidence="5">
    <location>
        <begin position="143"/>
        <end position="167"/>
    </location>
</feature>
<dbReference type="GO" id="GO:0022857">
    <property type="term" value="F:transmembrane transporter activity"/>
    <property type="evidence" value="ECO:0007669"/>
    <property type="project" value="InterPro"/>
</dbReference>
<dbReference type="InterPro" id="IPR036259">
    <property type="entry name" value="MFS_trans_sf"/>
</dbReference>
<evidence type="ECO:0000256" key="2">
    <source>
        <dbReference type="ARBA" id="ARBA00022692"/>
    </source>
</evidence>
<sequence>MEREVTSNDEHLIGSEFKDDYIVKSIGAFGPWQAKICIIAALVRSTGIWNMLSIVFLTPKTEFSCVKFKTSNVTLVKNSTCYENCVKYEFHEDVMFEKNLISEFNLVCDSAWKAGFTQTLIMFGSLIGVSLFGWISDRFGRRIGLIISTSINLILMIVAPLSPSYWIFNGIRFLIGITTGGVMVISLVLIIEIVGPQYREAAGSLSMISDGFAQALLSAFAYFAVDWKMYLLEYGILSIFIYMLIISLSETPRWLMAKGRVKKALDVMTKAAERNKLNVTVSDIQYNILRACDEMMINDKNIRKFTYLDLFKTKELALRTVSSVVIWFVAGVCYFGINQYITFIGSNLYLSVVILGCIQVPTCPLAMVLNKSFGRKVILVPIFMFTGVTMSILVFVPPGHTGCTVLGVVGFAATCTIYGVLCVYASELFPTPLRTMAFGVSVAGSKIGAMVAPFIANIHPHWIPSLVFAILPFVASMFCMLLPETKGQILFDII</sequence>
<dbReference type="EMBL" id="CADEBD010000308">
    <property type="protein sequence ID" value="CAB3239602.1"/>
    <property type="molecule type" value="Genomic_DNA"/>
</dbReference>
<comment type="caution">
    <text evidence="7">The sequence shown here is derived from an EMBL/GenBank/DDBJ whole genome shotgun (WGS) entry which is preliminary data.</text>
</comment>
<evidence type="ECO:0000259" key="6">
    <source>
        <dbReference type="PROSITE" id="PS50850"/>
    </source>
</evidence>
<dbReference type="InterPro" id="IPR020846">
    <property type="entry name" value="MFS_dom"/>
</dbReference>
<feature type="transmembrane region" description="Helical" evidence="5">
    <location>
        <begin position="462"/>
        <end position="482"/>
    </location>
</feature>
<dbReference type="PROSITE" id="PS50850">
    <property type="entry name" value="MFS"/>
    <property type="match status" value="1"/>
</dbReference>
<organism evidence="7 8">
    <name type="scientific">Arctia plantaginis</name>
    <name type="common">Wood tiger moth</name>
    <name type="synonym">Phalaena plantaginis</name>
    <dbReference type="NCBI Taxonomy" id="874455"/>
    <lineage>
        <taxon>Eukaryota</taxon>
        <taxon>Metazoa</taxon>
        <taxon>Ecdysozoa</taxon>
        <taxon>Arthropoda</taxon>
        <taxon>Hexapoda</taxon>
        <taxon>Insecta</taxon>
        <taxon>Pterygota</taxon>
        <taxon>Neoptera</taxon>
        <taxon>Endopterygota</taxon>
        <taxon>Lepidoptera</taxon>
        <taxon>Glossata</taxon>
        <taxon>Ditrysia</taxon>
        <taxon>Noctuoidea</taxon>
        <taxon>Erebidae</taxon>
        <taxon>Arctiinae</taxon>
        <taxon>Arctia</taxon>
    </lineage>
</organism>
<dbReference type="OrthoDB" id="6930117at2759"/>
<dbReference type="Proteomes" id="UP000494256">
    <property type="component" value="Unassembled WGS sequence"/>
</dbReference>
<evidence type="ECO:0000256" key="3">
    <source>
        <dbReference type="ARBA" id="ARBA00022989"/>
    </source>
</evidence>
<evidence type="ECO:0000256" key="5">
    <source>
        <dbReference type="SAM" id="Phobius"/>
    </source>
</evidence>
<dbReference type="PROSITE" id="PS00217">
    <property type="entry name" value="SUGAR_TRANSPORT_2"/>
    <property type="match status" value="1"/>
</dbReference>
<keyword evidence="4 5" id="KW-0472">Membrane</keyword>
<dbReference type="PANTHER" id="PTHR24064">
    <property type="entry name" value="SOLUTE CARRIER FAMILY 22 MEMBER"/>
    <property type="match status" value="1"/>
</dbReference>
<name>A0A8S1A2S8_ARCPL</name>
<feature type="transmembrane region" description="Helical" evidence="5">
    <location>
        <begin position="404"/>
        <end position="424"/>
    </location>
</feature>
<proteinExistence type="predicted"/>
<feature type="transmembrane region" description="Helical" evidence="5">
    <location>
        <begin position="231"/>
        <end position="248"/>
    </location>
</feature>
<gene>
    <name evidence="7" type="ORF">APLA_LOCUS8786</name>
</gene>
<accession>A0A8S1A2S8</accession>
<evidence type="ECO:0000256" key="4">
    <source>
        <dbReference type="ARBA" id="ARBA00023136"/>
    </source>
</evidence>
<feature type="transmembrane region" description="Helical" evidence="5">
    <location>
        <begin position="436"/>
        <end position="456"/>
    </location>
</feature>
<dbReference type="Pfam" id="PF00083">
    <property type="entry name" value="Sugar_tr"/>
    <property type="match status" value="1"/>
</dbReference>
<feature type="transmembrane region" description="Helical" evidence="5">
    <location>
        <begin position="377"/>
        <end position="398"/>
    </location>
</feature>
<comment type="subcellular location">
    <subcellularLocation>
        <location evidence="1">Membrane</location>
        <topology evidence="1">Multi-pass membrane protein</topology>
    </subcellularLocation>
</comment>
<dbReference type="InterPro" id="IPR005828">
    <property type="entry name" value="MFS_sugar_transport-like"/>
</dbReference>
<reference evidence="7 8" key="1">
    <citation type="submission" date="2020-04" db="EMBL/GenBank/DDBJ databases">
        <authorList>
            <person name="Wallbank WR R."/>
            <person name="Pardo Diaz C."/>
            <person name="Kozak K."/>
            <person name="Martin S."/>
            <person name="Jiggins C."/>
            <person name="Moest M."/>
            <person name="Warren A I."/>
            <person name="Byers J.R.P. K."/>
            <person name="Montejo-Kovacevich G."/>
            <person name="Yen C E."/>
        </authorList>
    </citation>
    <scope>NUCLEOTIDE SEQUENCE [LARGE SCALE GENOMIC DNA]</scope>
</reference>
<dbReference type="InterPro" id="IPR005829">
    <property type="entry name" value="Sugar_transporter_CS"/>
</dbReference>
<evidence type="ECO:0000256" key="1">
    <source>
        <dbReference type="ARBA" id="ARBA00004141"/>
    </source>
</evidence>
<keyword evidence="2 5" id="KW-0812">Transmembrane</keyword>
<feature type="domain" description="Major facilitator superfamily (MFS) profile" evidence="6">
    <location>
        <begin position="48"/>
        <end position="487"/>
    </location>
</feature>
<evidence type="ECO:0000313" key="7">
    <source>
        <dbReference type="EMBL" id="CAB3239602.1"/>
    </source>
</evidence>